<reference evidence="15 16" key="1">
    <citation type="submission" date="2016-01" db="EMBL/GenBank/DDBJ databases">
        <authorList>
            <person name="Oliw E.H."/>
        </authorList>
    </citation>
    <scope>NUCLEOTIDE SEQUENCE [LARGE SCALE GENOMIC DNA]</scope>
    <source>
        <strain evidence="15 16">MJR7757A</strain>
    </source>
</reference>
<keyword evidence="7 12" id="KW-0812">Transmembrane</keyword>
<dbReference type="InterPro" id="IPR018113">
    <property type="entry name" value="PTrfase_EIIB_Cys"/>
</dbReference>
<dbReference type="PROSITE" id="PS51103">
    <property type="entry name" value="PTS_EIIC_TYPE_1"/>
    <property type="match status" value="1"/>
</dbReference>
<dbReference type="Gene3D" id="3.30.1360.60">
    <property type="entry name" value="Glucose permease domain IIB"/>
    <property type="match status" value="1"/>
</dbReference>
<dbReference type="CDD" id="cd00212">
    <property type="entry name" value="PTS_IIB_glc"/>
    <property type="match status" value="1"/>
</dbReference>
<dbReference type="PANTHER" id="PTHR30175:SF4">
    <property type="entry name" value="PTS SYSTEM TREHALOSE-SPECIFIC EIIBC COMPONENT"/>
    <property type="match status" value="1"/>
</dbReference>
<comment type="caution">
    <text evidence="15">The sequence shown here is derived from an EMBL/GenBank/DDBJ whole genome shotgun (WGS) entry which is preliminary data.</text>
</comment>
<proteinExistence type="predicted"/>
<evidence type="ECO:0000256" key="10">
    <source>
        <dbReference type="ARBA" id="ARBA00023136"/>
    </source>
</evidence>
<protein>
    <submittedName>
        <fullName evidence="15">PTS system trehalose-specific IIBC component</fullName>
    </submittedName>
</protein>
<feature type="domain" description="PTS EIIC type-1" evidence="14">
    <location>
        <begin position="112"/>
        <end position="478"/>
    </location>
</feature>
<keyword evidence="6" id="KW-0598">Phosphotransferase system</keyword>
<dbReference type="GO" id="GO:0005886">
    <property type="term" value="C:plasma membrane"/>
    <property type="evidence" value="ECO:0007669"/>
    <property type="project" value="UniProtKB-SubCell"/>
</dbReference>
<feature type="transmembrane region" description="Helical" evidence="12">
    <location>
        <begin position="347"/>
        <end position="368"/>
    </location>
</feature>
<dbReference type="GO" id="GO:0015574">
    <property type="term" value="F:trehalose transmembrane transporter activity"/>
    <property type="evidence" value="ECO:0007669"/>
    <property type="project" value="InterPro"/>
</dbReference>
<dbReference type="PATRIC" id="fig|1502.174.peg.2903"/>
<dbReference type="InterPro" id="IPR036878">
    <property type="entry name" value="Glu_permease_IIB"/>
</dbReference>
<dbReference type="Proteomes" id="UP000070646">
    <property type="component" value="Unassembled WGS sequence"/>
</dbReference>
<evidence type="ECO:0000256" key="1">
    <source>
        <dbReference type="ARBA" id="ARBA00004651"/>
    </source>
</evidence>
<feature type="transmembrane region" description="Helical" evidence="12">
    <location>
        <begin position="111"/>
        <end position="134"/>
    </location>
</feature>
<evidence type="ECO:0000256" key="8">
    <source>
        <dbReference type="ARBA" id="ARBA00022777"/>
    </source>
</evidence>
<dbReference type="GO" id="GO:0008982">
    <property type="term" value="F:protein-N(PI)-phosphohistidine-sugar phosphotransferase activity"/>
    <property type="evidence" value="ECO:0007669"/>
    <property type="project" value="InterPro"/>
</dbReference>
<keyword evidence="9 12" id="KW-1133">Transmembrane helix</keyword>
<dbReference type="InterPro" id="IPR013013">
    <property type="entry name" value="PTS_EIIC_1"/>
</dbReference>
<evidence type="ECO:0000313" key="16">
    <source>
        <dbReference type="Proteomes" id="UP000070646"/>
    </source>
</evidence>
<dbReference type="InterPro" id="IPR011296">
    <property type="entry name" value="PTS_IIBC_treh"/>
</dbReference>
<dbReference type="FunFam" id="3.30.1360.60:FF:000001">
    <property type="entry name" value="PTS system glucose-specific IIBC component PtsG"/>
    <property type="match status" value="1"/>
</dbReference>
<evidence type="ECO:0000256" key="12">
    <source>
        <dbReference type="SAM" id="Phobius"/>
    </source>
</evidence>
<dbReference type="GO" id="GO:0009401">
    <property type="term" value="P:phosphoenolpyruvate-dependent sugar phosphotransferase system"/>
    <property type="evidence" value="ECO:0007669"/>
    <property type="project" value="UniProtKB-KW"/>
</dbReference>
<evidence type="ECO:0000313" key="15">
    <source>
        <dbReference type="EMBL" id="KXA06849.1"/>
    </source>
</evidence>
<gene>
    <name evidence="15" type="ORF">HMPREF3222_02879</name>
</gene>
<feature type="domain" description="PTS EIIB type-1" evidence="13">
    <location>
        <begin position="10"/>
        <end position="92"/>
    </location>
</feature>
<evidence type="ECO:0000256" key="11">
    <source>
        <dbReference type="PROSITE-ProRule" id="PRU00421"/>
    </source>
</evidence>
<evidence type="ECO:0000256" key="6">
    <source>
        <dbReference type="ARBA" id="ARBA00022683"/>
    </source>
</evidence>
<feature type="transmembrane region" description="Helical" evidence="12">
    <location>
        <begin position="402"/>
        <end position="426"/>
    </location>
</feature>
<evidence type="ECO:0000256" key="4">
    <source>
        <dbReference type="ARBA" id="ARBA00022597"/>
    </source>
</evidence>
<feature type="active site" description="Phosphocysteine intermediate; for EIIB activity" evidence="11">
    <location>
        <position position="32"/>
    </location>
</feature>
<dbReference type="NCBIfam" id="TIGR00826">
    <property type="entry name" value="EIIB_glc"/>
    <property type="match status" value="1"/>
</dbReference>
<accession>A0A133MS22</accession>
<keyword evidence="10 12" id="KW-0472">Membrane</keyword>
<dbReference type="PROSITE" id="PS51098">
    <property type="entry name" value="PTS_EIIB_TYPE_1"/>
    <property type="match status" value="1"/>
</dbReference>
<name>A0A133MS22_CLOPF</name>
<dbReference type="Pfam" id="PF02378">
    <property type="entry name" value="PTS_EIIC"/>
    <property type="match status" value="1"/>
</dbReference>
<feature type="transmembrane region" description="Helical" evidence="12">
    <location>
        <begin position="263"/>
        <end position="281"/>
    </location>
</feature>
<dbReference type="InterPro" id="IPR003352">
    <property type="entry name" value="PTS_EIIC"/>
</dbReference>
<feature type="transmembrane region" description="Helical" evidence="12">
    <location>
        <begin position="164"/>
        <end position="185"/>
    </location>
</feature>
<dbReference type="NCBIfam" id="TIGR01992">
    <property type="entry name" value="PTS-IIBC-Tre"/>
    <property type="match status" value="1"/>
</dbReference>
<dbReference type="PANTHER" id="PTHR30175">
    <property type="entry name" value="PHOSPHOTRANSFERASE SYSTEM TRANSPORT PROTEIN"/>
    <property type="match status" value="1"/>
</dbReference>
<dbReference type="NCBIfam" id="NF008236">
    <property type="entry name" value="PRK11007.1"/>
    <property type="match status" value="1"/>
</dbReference>
<evidence type="ECO:0000256" key="2">
    <source>
        <dbReference type="ARBA" id="ARBA00022448"/>
    </source>
</evidence>
<comment type="subcellular location">
    <subcellularLocation>
        <location evidence="1">Cell membrane</location>
        <topology evidence="1">Multi-pass membrane protein</topology>
    </subcellularLocation>
</comment>
<dbReference type="GO" id="GO:0090589">
    <property type="term" value="F:protein-phosphocysteine-trehalose phosphotransferase system transporter activity"/>
    <property type="evidence" value="ECO:0007669"/>
    <property type="project" value="TreeGrafter"/>
</dbReference>
<keyword evidence="2" id="KW-0813">Transport</keyword>
<dbReference type="InterPro" id="IPR050558">
    <property type="entry name" value="PTS_Sugar-Specific_Components"/>
</dbReference>
<organism evidence="15 16">
    <name type="scientific">Clostridium perfringens</name>
    <dbReference type="NCBI Taxonomy" id="1502"/>
    <lineage>
        <taxon>Bacteria</taxon>
        <taxon>Bacillati</taxon>
        <taxon>Bacillota</taxon>
        <taxon>Clostridia</taxon>
        <taxon>Eubacteriales</taxon>
        <taxon>Clostridiaceae</taxon>
        <taxon>Clostridium</taxon>
    </lineage>
</organism>
<dbReference type="EMBL" id="LRPU01000180">
    <property type="protein sequence ID" value="KXA06849.1"/>
    <property type="molecule type" value="Genomic_DNA"/>
</dbReference>
<keyword evidence="4" id="KW-0762">Sugar transport</keyword>
<evidence type="ECO:0000256" key="7">
    <source>
        <dbReference type="ARBA" id="ARBA00022692"/>
    </source>
</evidence>
<evidence type="ECO:0000256" key="5">
    <source>
        <dbReference type="ARBA" id="ARBA00022679"/>
    </source>
</evidence>
<dbReference type="SUPFAM" id="SSF55604">
    <property type="entry name" value="Glucose permease domain IIB"/>
    <property type="match status" value="1"/>
</dbReference>
<dbReference type="GO" id="GO:0016301">
    <property type="term" value="F:kinase activity"/>
    <property type="evidence" value="ECO:0007669"/>
    <property type="project" value="UniProtKB-KW"/>
</dbReference>
<feature type="transmembrane region" description="Helical" evidence="12">
    <location>
        <begin position="309"/>
        <end position="327"/>
    </location>
</feature>
<dbReference type="PROSITE" id="PS01035">
    <property type="entry name" value="PTS_EIIB_TYPE_1_CYS"/>
    <property type="match status" value="1"/>
</dbReference>
<evidence type="ECO:0000259" key="14">
    <source>
        <dbReference type="PROSITE" id="PS51103"/>
    </source>
</evidence>
<feature type="transmembrane region" description="Helical" evidence="12">
    <location>
        <begin position="192"/>
        <end position="212"/>
    </location>
</feature>
<sequence length="478" mass="51138">MEEKKMSKFEKDAKLLTEYIGGKENVAAVTHCATRMRFVLNNTSKADVEKIKAIPCVKGTFTQAGQFQVIIGPEVATFYNDFVGQTGVSGESKEEVKKAAKKNMNIVQRAVAGLAEIFAPLIPAIIVGGLILGFRNVIGDMKLFEGGTKTLVEISQFWAGTHSFLWLIGEAIFHFLPVGVVWSIAKKMGADQMLGIVIGITLVSPQLLNAYSAANGAAAPVWDFGFAQVPMIGYQAQVLPAIMVGFTFVYLERLFKKITPGPIQMIIVPFFSVIPTVLLAHTVLGPIGWKIGSVISGAIVAGLTSSFGWLFAGIFGMIYAPLVITGLHHTLLPVDLQLISDIGGTFLWPIIALSNIAQASAVLAMIYVNRKDEDEKQISIPACISGYLGVTEPAMFGVNLKYLYPFIASMIGAGVAGMFSMAMGCMANSVGVGGLPAILSMQSSSMLMYLVAMGIAIVVPFILTIVFSKTKLANMASK</sequence>
<feature type="transmembrane region" description="Helical" evidence="12">
    <location>
        <begin position="232"/>
        <end position="251"/>
    </location>
</feature>
<keyword evidence="5" id="KW-0808">Transferase</keyword>
<feature type="transmembrane region" description="Helical" evidence="12">
    <location>
        <begin position="287"/>
        <end position="304"/>
    </location>
</feature>
<evidence type="ECO:0000256" key="9">
    <source>
        <dbReference type="ARBA" id="ARBA00022989"/>
    </source>
</evidence>
<dbReference type="InterPro" id="IPR001996">
    <property type="entry name" value="PTS_IIB_1"/>
</dbReference>
<evidence type="ECO:0000256" key="3">
    <source>
        <dbReference type="ARBA" id="ARBA00022475"/>
    </source>
</evidence>
<keyword evidence="8" id="KW-0418">Kinase</keyword>
<evidence type="ECO:0000259" key="13">
    <source>
        <dbReference type="PROSITE" id="PS51098"/>
    </source>
</evidence>
<keyword evidence="3" id="KW-1003">Cell membrane</keyword>
<dbReference type="AlphaFoldDB" id="A0A133MS22"/>
<dbReference type="Pfam" id="PF00367">
    <property type="entry name" value="PTS_EIIB"/>
    <property type="match status" value="1"/>
</dbReference>
<feature type="transmembrane region" description="Helical" evidence="12">
    <location>
        <begin position="446"/>
        <end position="468"/>
    </location>
</feature>